<comment type="caution">
    <text evidence="16">The sequence shown here is derived from an EMBL/GenBank/DDBJ whole genome shotgun (WGS) entry which is preliminary data.</text>
</comment>
<gene>
    <name evidence="16" type="ORF">EZE20_10330</name>
</gene>
<dbReference type="PROSITE" id="PS00843">
    <property type="entry name" value="DALA_DALA_LIGASE_1"/>
    <property type="match status" value="1"/>
</dbReference>
<dbReference type="InterPro" id="IPR000291">
    <property type="entry name" value="D-Ala_lig_Van_CS"/>
</dbReference>
<dbReference type="Gene3D" id="3.40.50.20">
    <property type="match status" value="1"/>
</dbReference>
<evidence type="ECO:0000256" key="14">
    <source>
        <dbReference type="PROSITE-ProRule" id="PRU00409"/>
    </source>
</evidence>
<dbReference type="GO" id="GO:0005737">
    <property type="term" value="C:cytoplasm"/>
    <property type="evidence" value="ECO:0007669"/>
    <property type="project" value="UniProtKB-SubCell"/>
</dbReference>
<evidence type="ECO:0000256" key="12">
    <source>
        <dbReference type="ARBA" id="ARBA00023316"/>
    </source>
</evidence>
<dbReference type="PROSITE" id="PS50975">
    <property type="entry name" value="ATP_GRASP"/>
    <property type="match status" value="1"/>
</dbReference>
<evidence type="ECO:0000256" key="5">
    <source>
        <dbReference type="ARBA" id="ARBA00012216"/>
    </source>
</evidence>
<dbReference type="Pfam" id="PF01820">
    <property type="entry name" value="Dala_Dala_lig_N"/>
    <property type="match status" value="1"/>
</dbReference>
<evidence type="ECO:0000256" key="6">
    <source>
        <dbReference type="ARBA" id="ARBA00022490"/>
    </source>
</evidence>
<dbReference type="InterPro" id="IPR011761">
    <property type="entry name" value="ATP-grasp"/>
</dbReference>
<keyword evidence="7 16" id="KW-0436">Ligase</keyword>
<organism evidence="16 17">
    <name type="scientific">Arundinibacter roseus</name>
    <dbReference type="NCBI Taxonomy" id="2070510"/>
    <lineage>
        <taxon>Bacteria</taxon>
        <taxon>Pseudomonadati</taxon>
        <taxon>Bacteroidota</taxon>
        <taxon>Cytophagia</taxon>
        <taxon>Cytophagales</taxon>
        <taxon>Spirosomataceae</taxon>
        <taxon>Arundinibacter</taxon>
    </lineage>
</organism>
<keyword evidence="11" id="KW-0573">Peptidoglycan synthesis</keyword>
<dbReference type="InterPro" id="IPR011127">
    <property type="entry name" value="Dala_Dala_lig_N"/>
</dbReference>
<dbReference type="GO" id="GO:0008360">
    <property type="term" value="P:regulation of cell shape"/>
    <property type="evidence" value="ECO:0007669"/>
    <property type="project" value="UniProtKB-KW"/>
</dbReference>
<evidence type="ECO:0000256" key="8">
    <source>
        <dbReference type="ARBA" id="ARBA00022741"/>
    </source>
</evidence>
<evidence type="ECO:0000256" key="4">
    <source>
        <dbReference type="ARBA" id="ARBA00010871"/>
    </source>
</evidence>
<sequence length="578" mass="64667">MRIGIFFGGPSREREISFAGGKTAMEHLDKTLFEPVPIFVDSFGRFIRLRPELIYSDTIRDFFPSPELQPSGFLLYAESFPELREQAVEAAIGELIAPATLTDYIDFAFLAMHGPDCEDGAIQGLLEWHKIPYSGPGLMGSSVGIDKVLQNEMIALVNGQEKETAVLRYEQWQDADRSLIFEQLKTELGLPIVVKAPHQGSSIGVAIVQKDDFEAFELAVNQCFFQVELFHGDWISKSAEEKKAWAQKMANMDEGIGYPLLVQEQKVYKPDVLISVLDTFFEENSTAPAVLLSSNAEDQVLFETFVRGQEFSCGCIQLPDGTPLALPPTEIVKVVEVFDFNSKYKPGATRKRIPVDTTTELNQKIRDQISRVFSRLGMNVCARIDGFLTPEGDVLLHDPNTIPGMSPTSLIFKQMAEVGLNVTQSITYFIRQSLRERIRTGKNTLNLRQQLLLLDESIAKQLSLPKPSVGLVFEATDAAYAKARKKFGQIGAEGKQIAIPFLKLSEQEYIRLPVQLMFKDFVEDLLEAAQNERNDVLSSTSEEAFSLTAFFAGIVQFDCQVVSDLSSIEKIEEWINLD</sequence>
<dbReference type="InterPro" id="IPR013815">
    <property type="entry name" value="ATP_grasp_subdomain_1"/>
</dbReference>
<keyword evidence="8 14" id="KW-0547">Nucleotide-binding</keyword>
<accession>A0A4R4KB73</accession>
<protein>
    <recommendedName>
        <fullName evidence="5">D-alanine--D-alanine ligase</fullName>
        <ecNumber evidence="5">6.3.2.4</ecNumber>
    </recommendedName>
</protein>
<keyword evidence="9 14" id="KW-0067">ATP-binding</keyword>
<evidence type="ECO:0000256" key="13">
    <source>
        <dbReference type="ARBA" id="ARBA00047614"/>
    </source>
</evidence>
<dbReference type="Gene3D" id="3.30.470.20">
    <property type="entry name" value="ATP-grasp fold, B domain"/>
    <property type="match status" value="1"/>
</dbReference>
<evidence type="ECO:0000256" key="3">
    <source>
        <dbReference type="ARBA" id="ARBA00004496"/>
    </source>
</evidence>
<dbReference type="RefSeq" id="WP_132117247.1">
    <property type="nucleotide sequence ID" value="NZ_SMJU01000006.1"/>
</dbReference>
<dbReference type="InterPro" id="IPR011095">
    <property type="entry name" value="Dala_Dala_lig_C"/>
</dbReference>
<reference evidence="16 17" key="1">
    <citation type="submission" date="2019-02" db="EMBL/GenBank/DDBJ databases">
        <title>Arundinibacter roseus gen. nov., sp. nov., a new member of the family Cytophagaceae.</title>
        <authorList>
            <person name="Szuroczki S."/>
            <person name="Khayer B."/>
            <person name="Sproer C."/>
            <person name="Toumi M."/>
            <person name="Szabo A."/>
            <person name="Felfoldi T."/>
            <person name="Schumann P."/>
            <person name="Toth E."/>
        </authorList>
    </citation>
    <scope>NUCLEOTIDE SEQUENCE [LARGE SCALE GENOMIC DNA]</scope>
    <source>
        <strain evidence="16 17">DMA-k-7a</strain>
    </source>
</reference>
<proteinExistence type="inferred from homology"/>
<name>A0A4R4KB73_9BACT</name>
<comment type="cofactor">
    <cofactor evidence="1">
        <name>Mn(2+)</name>
        <dbReference type="ChEBI" id="CHEBI:29035"/>
    </cofactor>
</comment>
<keyword evidence="17" id="KW-1185">Reference proteome</keyword>
<evidence type="ECO:0000313" key="16">
    <source>
        <dbReference type="EMBL" id="TDB65104.1"/>
    </source>
</evidence>
<comment type="similarity">
    <text evidence="4">Belongs to the D-alanine--D-alanine ligase family.</text>
</comment>
<dbReference type="GO" id="GO:0071555">
    <property type="term" value="P:cell wall organization"/>
    <property type="evidence" value="ECO:0007669"/>
    <property type="project" value="UniProtKB-KW"/>
</dbReference>
<comment type="subcellular location">
    <subcellularLocation>
        <location evidence="3">Cytoplasm</location>
    </subcellularLocation>
</comment>
<keyword evidence="10" id="KW-0133">Cell shape</keyword>
<evidence type="ECO:0000256" key="7">
    <source>
        <dbReference type="ARBA" id="ARBA00022598"/>
    </source>
</evidence>
<dbReference type="SUPFAM" id="SSF56059">
    <property type="entry name" value="Glutathione synthetase ATP-binding domain-like"/>
    <property type="match status" value="1"/>
</dbReference>
<comment type="cofactor">
    <cofactor evidence="2">
        <name>Mg(2+)</name>
        <dbReference type="ChEBI" id="CHEBI:18420"/>
    </cofactor>
</comment>
<keyword evidence="12" id="KW-0961">Cell wall biogenesis/degradation</keyword>
<evidence type="ECO:0000256" key="2">
    <source>
        <dbReference type="ARBA" id="ARBA00001946"/>
    </source>
</evidence>
<dbReference type="PANTHER" id="PTHR23132">
    <property type="entry name" value="D-ALANINE--D-ALANINE LIGASE"/>
    <property type="match status" value="1"/>
</dbReference>
<comment type="catalytic activity">
    <reaction evidence="13">
        <text>2 D-alanine + ATP = D-alanyl-D-alanine + ADP + phosphate + H(+)</text>
        <dbReference type="Rhea" id="RHEA:11224"/>
        <dbReference type="ChEBI" id="CHEBI:15378"/>
        <dbReference type="ChEBI" id="CHEBI:30616"/>
        <dbReference type="ChEBI" id="CHEBI:43474"/>
        <dbReference type="ChEBI" id="CHEBI:57416"/>
        <dbReference type="ChEBI" id="CHEBI:57822"/>
        <dbReference type="ChEBI" id="CHEBI:456216"/>
        <dbReference type="EC" id="6.3.2.4"/>
    </reaction>
</comment>
<dbReference type="GO" id="GO:0008716">
    <property type="term" value="F:D-alanine-D-alanine ligase activity"/>
    <property type="evidence" value="ECO:0007669"/>
    <property type="project" value="UniProtKB-EC"/>
</dbReference>
<dbReference type="GO" id="GO:0005524">
    <property type="term" value="F:ATP binding"/>
    <property type="evidence" value="ECO:0007669"/>
    <property type="project" value="UniProtKB-UniRule"/>
</dbReference>
<dbReference type="GO" id="GO:0009252">
    <property type="term" value="P:peptidoglycan biosynthetic process"/>
    <property type="evidence" value="ECO:0007669"/>
    <property type="project" value="UniProtKB-KW"/>
</dbReference>
<dbReference type="InterPro" id="IPR016185">
    <property type="entry name" value="PreATP-grasp_dom_sf"/>
</dbReference>
<dbReference type="Proteomes" id="UP000295706">
    <property type="component" value="Unassembled WGS sequence"/>
</dbReference>
<dbReference type="EMBL" id="SMJU01000006">
    <property type="protein sequence ID" value="TDB65104.1"/>
    <property type="molecule type" value="Genomic_DNA"/>
</dbReference>
<evidence type="ECO:0000259" key="15">
    <source>
        <dbReference type="PROSITE" id="PS50975"/>
    </source>
</evidence>
<dbReference type="PANTHER" id="PTHR23132:SF23">
    <property type="entry name" value="D-ALANINE--D-ALANINE LIGASE B"/>
    <property type="match status" value="1"/>
</dbReference>
<dbReference type="Gene3D" id="3.30.1490.20">
    <property type="entry name" value="ATP-grasp fold, A domain"/>
    <property type="match status" value="1"/>
</dbReference>
<evidence type="ECO:0000256" key="1">
    <source>
        <dbReference type="ARBA" id="ARBA00001936"/>
    </source>
</evidence>
<dbReference type="AlphaFoldDB" id="A0A4R4KB73"/>
<dbReference type="Pfam" id="PF07478">
    <property type="entry name" value="Dala_Dala_lig_C"/>
    <property type="match status" value="2"/>
</dbReference>
<evidence type="ECO:0000313" key="17">
    <source>
        <dbReference type="Proteomes" id="UP000295706"/>
    </source>
</evidence>
<keyword evidence="6" id="KW-0963">Cytoplasm</keyword>
<evidence type="ECO:0000256" key="11">
    <source>
        <dbReference type="ARBA" id="ARBA00022984"/>
    </source>
</evidence>
<dbReference type="GO" id="GO:0046872">
    <property type="term" value="F:metal ion binding"/>
    <property type="evidence" value="ECO:0007669"/>
    <property type="project" value="InterPro"/>
</dbReference>
<dbReference type="OrthoDB" id="9813261at2"/>
<evidence type="ECO:0000256" key="9">
    <source>
        <dbReference type="ARBA" id="ARBA00022840"/>
    </source>
</evidence>
<dbReference type="EC" id="6.3.2.4" evidence="5"/>
<feature type="domain" description="ATP-grasp" evidence="15">
    <location>
        <begin position="221"/>
        <end position="431"/>
    </location>
</feature>
<dbReference type="SUPFAM" id="SSF52440">
    <property type="entry name" value="PreATP-grasp domain"/>
    <property type="match status" value="1"/>
</dbReference>
<evidence type="ECO:0000256" key="10">
    <source>
        <dbReference type="ARBA" id="ARBA00022960"/>
    </source>
</evidence>